<keyword evidence="2" id="KW-1185">Reference proteome</keyword>
<dbReference type="EMBL" id="AHPL01000003">
    <property type="protein sequence ID" value="KEC56097.1"/>
    <property type="molecule type" value="Genomic_DNA"/>
</dbReference>
<reference evidence="1 2" key="1">
    <citation type="submission" date="2012-04" db="EMBL/GenBank/DDBJ databases">
        <title>The Genome Sequence of Bartonella koehlerae C-29.</title>
        <authorList>
            <consortium name="The Broad Institute Genome Sequencing Platform"/>
            <consortium name="The Broad Institute Genome Sequencing Center for Infectious Disease"/>
            <person name="Feldgarden M."/>
            <person name="Kirby J."/>
            <person name="Kosoy M."/>
            <person name="Birtles R."/>
            <person name="Probert W.S."/>
            <person name="Chiaraviglio L."/>
            <person name="Walker B."/>
            <person name="Young S.K."/>
            <person name="Zeng Q."/>
            <person name="Gargeya S."/>
            <person name="Fitzgerald M."/>
            <person name="Haas B."/>
            <person name="Abouelleil A."/>
            <person name="Alvarado L."/>
            <person name="Arachchi H.M."/>
            <person name="Berlin A.M."/>
            <person name="Chapman S.B."/>
            <person name="Goldberg J."/>
            <person name="Griggs A."/>
            <person name="Gujja S."/>
            <person name="Hansen M."/>
            <person name="Howarth C."/>
            <person name="Imamovic A."/>
            <person name="Larimer J."/>
            <person name="McCowen C."/>
            <person name="Montmayeur A."/>
            <person name="Murphy C."/>
            <person name="Neiman D."/>
            <person name="Pearson M."/>
            <person name="Priest M."/>
            <person name="Roberts A."/>
            <person name="Saif S."/>
            <person name="Shea T."/>
            <person name="Sisk P."/>
            <person name="Sykes S."/>
            <person name="Wortman J."/>
            <person name="Nusbaum C."/>
            <person name="Birren B."/>
        </authorList>
    </citation>
    <scope>NUCLEOTIDE SEQUENCE [LARGE SCALE GENOMIC DNA]</scope>
    <source>
        <strain evidence="1 2">C-29</strain>
    </source>
</reference>
<proteinExistence type="predicted"/>
<evidence type="ECO:0000313" key="1">
    <source>
        <dbReference type="EMBL" id="KEC56097.1"/>
    </source>
</evidence>
<dbReference type="HOGENOM" id="CLU_3196554_0_0_5"/>
<dbReference type="PATRIC" id="fig|1134510.3.peg.391"/>
<dbReference type="AlphaFoldDB" id="A0A067WJK7"/>
<evidence type="ECO:0000313" key="2">
    <source>
        <dbReference type="Proteomes" id="UP000027015"/>
    </source>
</evidence>
<organism evidence="1 2">
    <name type="scientific">Bartonella koehlerae C-29</name>
    <dbReference type="NCBI Taxonomy" id="1134510"/>
    <lineage>
        <taxon>Bacteria</taxon>
        <taxon>Pseudomonadati</taxon>
        <taxon>Pseudomonadota</taxon>
        <taxon>Alphaproteobacteria</taxon>
        <taxon>Hyphomicrobiales</taxon>
        <taxon>Bartonellaceae</taxon>
        <taxon>Bartonella</taxon>
    </lineage>
</organism>
<dbReference type="Proteomes" id="UP000027015">
    <property type="component" value="Unassembled WGS sequence"/>
</dbReference>
<sequence length="45" mass="5294">MYGLISFSDAWDIENFPHRFIEDVHFILKTKTQCQEFSLITSSVV</sequence>
<name>A0A067WJK7_9HYPH</name>
<gene>
    <name evidence="1" type="ORF">O9A_00322</name>
</gene>
<dbReference type="STRING" id="1134510.O9A_00322"/>
<comment type="caution">
    <text evidence="1">The sequence shown here is derived from an EMBL/GenBank/DDBJ whole genome shotgun (WGS) entry which is preliminary data.</text>
</comment>
<accession>A0A067WJK7</accession>
<protein>
    <submittedName>
        <fullName evidence="1">Uncharacterized protein</fullName>
    </submittedName>
</protein>